<keyword evidence="1" id="KW-1133">Transmembrane helix</keyword>
<keyword evidence="3" id="KW-1185">Reference proteome</keyword>
<dbReference type="GO" id="GO:0005886">
    <property type="term" value="C:plasma membrane"/>
    <property type="evidence" value="ECO:0007669"/>
    <property type="project" value="TreeGrafter"/>
</dbReference>
<keyword evidence="1" id="KW-0812">Transmembrane</keyword>
<dbReference type="InterPro" id="IPR006750">
    <property type="entry name" value="YdcZ"/>
</dbReference>
<feature type="transmembrane region" description="Helical" evidence="1">
    <location>
        <begin position="49"/>
        <end position="73"/>
    </location>
</feature>
<dbReference type="RefSeq" id="WP_128270403.1">
    <property type="nucleotide sequence ID" value="NZ_SAUW01000017.1"/>
</dbReference>
<proteinExistence type="predicted"/>
<evidence type="ECO:0000313" key="3">
    <source>
        <dbReference type="Proteomes" id="UP000285710"/>
    </source>
</evidence>
<protein>
    <submittedName>
        <fullName evidence="2">EamA-like transporter family protein</fullName>
    </submittedName>
</protein>
<dbReference type="AlphaFoldDB" id="A0A443IQK0"/>
<keyword evidence="1" id="KW-0472">Membrane</keyword>
<reference evidence="2 3" key="1">
    <citation type="submission" date="2019-01" db="EMBL/GenBank/DDBJ databases">
        <title>Sinorhodobacter populi sp. nov. isolated from the symptomatic bark tissue of Populus euramericana canker.</title>
        <authorList>
            <person name="Xu G."/>
        </authorList>
    </citation>
    <scope>NUCLEOTIDE SEQUENCE [LARGE SCALE GENOMIC DNA]</scope>
    <source>
        <strain evidence="2 3">2D-5</strain>
    </source>
</reference>
<evidence type="ECO:0000313" key="2">
    <source>
        <dbReference type="EMBL" id="RWR08545.1"/>
    </source>
</evidence>
<evidence type="ECO:0000256" key="1">
    <source>
        <dbReference type="SAM" id="Phobius"/>
    </source>
</evidence>
<dbReference type="PANTHER" id="PTHR34821:SF2">
    <property type="entry name" value="INNER MEMBRANE PROTEIN YDCZ"/>
    <property type="match status" value="1"/>
</dbReference>
<feature type="transmembrane region" description="Helical" evidence="1">
    <location>
        <begin position="111"/>
        <end position="136"/>
    </location>
</feature>
<name>A0A443IQK0_9RHOB</name>
<dbReference type="Pfam" id="PF04657">
    <property type="entry name" value="DMT_YdcZ"/>
    <property type="match status" value="1"/>
</dbReference>
<sequence length="166" mass="17148">MTQRKRPAPAPEEGRAPRPVEICAALATGGLLTFMLFSNSTMAAYTTPLFSSLVAHGVGTVAAAVALVLLGVFWRPGASSKGGRAPLWAYLGGVSGALTVMLTSMTANSSLALTGTLALGLVGQVVLALVFDRFGVMGLRRMPTRNDLMSLGLIVAGTLLIIFSRG</sequence>
<dbReference type="EMBL" id="SAUW01000017">
    <property type="protein sequence ID" value="RWR08545.1"/>
    <property type="molecule type" value="Genomic_DNA"/>
</dbReference>
<reference evidence="2 3" key="2">
    <citation type="submission" date="2019-01" db="EMBL/GenBank/DDBJ databases">
        <authorList>
            <person name="Li Y."/>
        </authorList>
    </citation>
    <scope>NUCLEOTIDE SEQUENCE [LARGE SCALE GENOMIC DNA]</scope>
    <source>
        <strain evidence="2 3">2D-5</strain>
    </source>
</reference>
<feature type="transmembrane region" description="Helical" evidence="1">
    <location>
        <begin position="148"/>
        <end position="164"/>
    </location>
</feature>
<feature type="transmembrane region" description="Helical" evidence="1">
    <location>
        <begin position="20"/>
        <end position="37"/>
    </location>
</feature>
<organism evidence="2 3">
    <name type="scientific">Paenirhodobacter populi</name>
    <dbReference type="NCBI Taxonomy" id="2306993"/>
    <lineage>
        <taxon>Bacteria</taxon>
        <taxon>Pseudomonadati</taxon>
        <taxon>Pseudomonadota</taxon>
        <taxon>Alphaproteobacteria</taxon>
        <taxon>Rhodobacterales</taxon>
        <taxon>Rhodobacter group</taxon>
        <taxon>Paenirhodobacter</taxon>
    </lineage>
</organism>
<feature type="transmembrane region" description="Helical" evidence="1">
    <location>
        <begin position="85"/>
        <end position="105"/>
    </location>
</feature>
<accession>A0A443IQK0</accession>
<comment type="caution">
    <text evidence="2">The sequence shown here is derived from an EMBL/GenBank/DDBJ whole genome shotgun (WGS) entry which is preliminary data.</text>
</comment>
<dbReference type="Proteomes" id="UP000285710">
    <property type="component" value="Unassembled WGS sequence"/>
</dbReference>
<dbReference type="PANTHER" id="PTHR34821">
    <property type="entry name" value="INNER MEMBRANE PROTEIN YDCZ"/>
    <property type="match status" value="1"/>
</dbReference>
<gene>
    <name evidence="2" type="ORF">D2T33_15735</name>
</gene>